<accession>A0ABD2P666</accession>
<gene>
    <name evidence="1" type="ORF">HHI36_000640</name>
</gene>
<evidence type="ECO:0000313" key="2">
    <source>
        <dbReference type="Proteomes" id="UP001516400"/>
    </source>
</evidence>
<dbReference type="Proteomes" id="UP001516400">
    <property type="component" value="Unassembled WGS sequence"/>
</dbReference>
<organism evidence="1 2">
    <name type="scientific">Cryptolaemus montrouzieri</name>
    <dbReference type="NCBI Taxonomy" id="559131"/>
    <lineage>
        <taxon>Eukaryota</taxon>
        <taxon>Metazoa</taxon>
        <taxon>Ecdysozoa</taxon>
        <taxon>Arthropoda</taxon>
        <taxon>Hexapoda</taxon>
        <taxon>Insecta</taxon>
        <taxon>Pterygota</taxon>
        <taxon>Neoptera</taxon>
        <taxon>Endopterygota</taxon>
        <taxon>Coleoptera</taxon>
        <taxon>Polyphaga</taxon>
        <taxon>Cucujiformia</taxon>
        <taxon>Coccinelloidea</taxon>
        <taxon>Coccinellidae</taxon>
        <taxon>Scymninae</taxon>
        <taxon>Scymnini</taxon>
        <taxon>Cryptolaemus</taxon>
    </lineage>
</organism>
<dbReference type="AlphaFoldDB" id="A0ABD2P666"/>
<evidence type="ECO:0000313" key="1">
    <source>
        <dbReference type="EMBL" id="KAL3286127.1"/>
    </source>
</evidence>
<protein>
    <submittedName>
        <fullName evidence="1">Uncharacterized protein</fullName>
    </submittedName>
</protein>
<sequence length="86" mass="9687">MCFLHRDYLDIVEHYGKFVHCPEHKLKKTVAAIFSIHSRNHFCNSKILCFSSSTGAGSNNVLIGLRISFSSIQPHTRGSNSFPNHV</sequence>
<name>A0ABD2P666_9CUCU</name>
<dbReference type="EMBL" id="JABFTP020000185">
    <property type="protein sequence ID" value="KAL3286127.1"/>
    <property type="molecule type" value="Genomic_DNA"/>
</dbReference>
<keyword evidence="2" id="KW-1185">Reference proteome</keyword>
<comment type="caution">
    <text evidence="1">The sequence shown here is derived from an EMBL/GenBank/DDBJ whole genome shotgun (WGS) entry which is preliminary data.</text>
</comment>
<reference evidence="1 2" key="1">
    <citation type="journal article" date="2021" name="BMC Biol.">
        <title>Horizontally acquired antibacterial genes associated with adaptive radiation of ladybird beetles.</title>
        <authorList>
            <person name="Li H.S."/>
            <person name="Tang X.F."/>
            <person name="Huang Y.H."/>
            <person name="Xu Z.Y."/>
            <person name="Chen M.L."/>
            <person name="Du X.Y."/>
            <person name="Qiu B.Y."/>
            <person name="Chen P.T."/>
            <person name="Zhang W."/>
            <person name="Slipinski A."/>
            <person name="Escalona H.E."/>
            <person name="Waterhouse R.M."/>
            <person name="Zwick A."/>
            <person name="Pang H."/>
        </authorList>
    </citation>
    <scope>NUCLEOTIDE SEQUENCE [LARGE SCALE GENOMIC DNA]</scope>
    <source>
        <strain evidence="1">SYSU2018</strain>
    </source>
</reference>
<proteinExistence type="predicted"/>